<dbReference type="eggNOG" id="KOG0118">
    <property type="taxonomic scope" value="Eukaryota"/>
</dbReference>
<keyword evidence="4" id="KW-1185">Reference proteome</keyword>
<dbReference type="RefSeq" id="XP_002503318.1">
    <property type="nucleotide sequence ID" value="XM_002503272.1"/>
</dbReference>
<feature type="non-terminal residue" evidence="3">
    <location>
        <position position="144"/>
    </location>
</feature>
<dbReference type="EMBL" id="CP001327">
    <property type="protein sequence ID" value="ACO64576.1"/>
    <property type="molecule type" value="Genomic_DNA"/>
</dbReference>
<dbReference type="OrthoDB" id="7763451at2759"/>
<dbReference type="PANTHER" id="PTHR32343:SF22">
    <property type="entry name" value="LD29830P"/>
    <property type="match status" value="1"/>
</dbReference>
<dbReference type="AlphaFoldDB" id="C1E8V7"/>
<dbReference type="GeneID" id="8244605"/>
<protein>
    <recommendedName>
        <fullName evidence="2">RRM domain-containing protein</fullName>
    </recommendedName>
</protein>
<dbReference type="GO" id="GO:0003723">
    <property type="term" value="F:RNA binding"/>
    <property type="evidence" value="ECO:0007669"/>
    <property type="project" value="UniProtKB-UniRule"/>
</dbReference>
<dbReference type="OMA" id="CGAVREC"/>
<evidence type="ECO:0000259" key="2">
    <source>
        <dbReference type="PROSITE" id="PS50102"/>
    </source>
</evidence>
<dbReference type="Proteomes" id="UP000002009">
    <property type="component" value="Chromosome 6"/>
</dbReference>
<dbReference type="SUPFAM" id="SSF54928">
    <property type="entry name" value="RNA-binding domain, RBD"/>
    <property type="match status" value="1"/>
</dbReference>
<dbReference type="Gene3D" id="3.30.70.330">
    <property type="match status" value="1"/>
</dbReference>
<evidence type="ECO:0000313" key="3">
    <source>
        <dbReference type="EMBL" id="ACO64576.1"/>
    </source>
</evidence>
<reference evidence="3 4" key="1">
    <citation type="journal article" date="2009" name="Science">
        <title>Green evolution and dynamic adaptations revealed by genomes of the marine picoeukaryotes Micromonas.</title>
        <authorList>
            <person name="Worden A.Z."/>
            <person name="Lee J.H."/>
            <person name="Mock T."/>
            <person name="Rouze P."/>
            <person name="Simmons M.P."/>
            <person name="Aerts A.L."/>
            <person name="Allen A.E."/>
            <person name="Cuvelier M.L."/>
            <person name="Derelle E."/>
            <person name="Everett M.V."/>
            <person name="Foulon E."/>
            <person name="Grimwood J."/>
            <person name="Gundlach H."/>
            <person name="Henrissat B."/>
            <person name="Napoli C."/>
            <person name="McDonald S.M."/>
            <person name="Parker M.S."/>
            <person name="Rombauts S."/>
            <person name="Salamov A."/>
            <person name="Von Dassow P."/>
            <person name="Badger J.H."/>
            <person name="Coutinho P.M."/>
            <person name="Demir E."/>
            <person name="Dubchak I."/>
            <person name="Gentemann C."/>
            <person name="Eikrem W."/>
            <person name="Gready J.E."/>
            <person name="John U."/>
            <person name="Lanier W."/>
            <person name="Lindquist E.A."/>
            <person name="Lucas S."/>
            <person name="Mayer K.F."/>
            <person name="Moreau H."/>
            <person name="Not F."/>
            <person name="Otillar R."/>
            <person name="Panaud O."/>
            <person name="Pangilinan J."/>
            <person name="Paulsen I."/>
            <person name="Piegu B."/>
            <person name="Poliakov A."/>
            <person name="Robbens S."/>
            <person name="Schmutz J."/>
            <person name="Toulza E."/>
            <person name="Wyss T."/>
            <person name="Zelensky A."/>
            <person name="Zhou K."/>
            <person name="Armbrust E.V."/>
            <person name="Bhattacharya D."/>
            <person name="Goodenough U.W."/>
            <person name="Van de Peer Y."/>
            <person name="Grigoriev I.V."/>
        </authorList>
    </citation>
    <scope>NUCLEOTIDE SEQUENCE [LARGE SCALE GENOMIC DNA]</scope>
    <source>
        <strain evidence="4">RCC299 / NOUM17</strain>
    </source>
</reference>
<dbReference type="STRING" id="296587.C1E8V7"/>
<dbReference type="InParanoid" id="C1E8V7"/>
<feature type="domain" description="RRM" evidence="2">
    <location>
        <begin position="1"/>
        <end position="89"/>
    </location>
</feature>
<name>C1E8V7_MICCC</name>
<dbReference type="InterPro" id="IPR000504">
    <property type="entry name" value="RRM_dom"/>
</dbReference>
<feature type="non-terminal residue" evidence="3">
    <location>
        <position position="1"/>
    </location>
</feature>
<sequence>TVYVREIPAGASEADVHDHFYTCGAVRECRVSADPHPPSKTDAGAGPDTNKKTRVAFVAFETENAVREALTMDGSLLLGEPIQVMPSRTEVMPVNPGLLPRTEEERERCARTVYVSNVDPDVRSNELRSALEAIADGKIAALHL</sequence>
<accession>C1E8V7</accession>
<dbReference type="InterPro" id="IPR012677">
    <property type="entry name" value="Nucleotide-bd_a/b_plait_sf"/>
</dbReference>
<dbReference type="SMART" id="SM00360">
    <property type="entry name" value="RRM"/>
    <property type="match status" value="1"/>
</dbReference>
<evidence type="ECO:0000256" key="1">
    <source>
        <dbReference type="PROSITE-ProRule" id="PRU00176"/>
    </source>
</evidence>
<gene>
    <name evidence="3" type="ORF">MICPUN_72953</name>
</gene>
<dbReference type="PANTHER" id="PTHR32343">
    <property type="entry name" value="SERINE/ARGININE-RICH SPLICING FACTOR"/>
    <property type="match status" value="1"/>
</dbReference>
<dbReference type="KEGG" id="mis:MICPUN_72953"/>
<organism evidence="3 4">
    <name type="scientific">Micromonas commoda (strain RCC299 / NOUM17 / CCMP2709)</name>
    <name type="common">Picoplanktonic green alga</name>
    <dbReference type="NCBI Taxonomy" id="296587"/>
    <lineage>
        <taxon>Eukaryota</taxon>
        <taxon>Viridiplantae</taxon>
        <taxon>Chlorophyta</taxon>
        <taxon>Mamiellophyceae</taxon>
        <taxon>Mamiellales</taxon>
        <taxon>Mamiellaceae</taxon>
        <taxon>Micromonas</taxon>
    </lineage>
</organism>
<dbReference type="InterPro" id="IPR035979">
    <property type="entry name" value="RBD_domain_sf"/>
</dbReference>
<dbReference type="PROSITE" id="PS50102">
    <property type="entry name" value="RRM"/>
    <property type="match status" value="1"/>
</dbReference>
<keyword evidence="1" id="KW-0694">RNA-binding</keyword>
<evidence type="ECO:0000313" key="4">
    <source>
        <dbReference type="Proteomes" id="UP000002009"/>
    </source>
</evidence>
<proteinExistence type="predicted"/>